<reference evidence="12 13" key="1">
    <citation type="submission" date="2021-02" db="EMBL/GenBank/DDBJ databases">
        <title>Whole genome sequencing of Pseudomonas alcaliphila strain SM2.</title>
        <authorList>
            <person name="Alshamsi M.S."/>
            <person name="Sudalaimuthuasari N."/>
            <person name="Kundu B."/>
            <person name="AlMaskari R.S."/>
            <person name="Elmahi Y."/>
            <person name="Mundra S."/>
            <person name="Chandran S."/>
            <person name="Malik S."/>
            <person name="Hazzouri K.M."/>
            <person name="Amiri K.M.A."/>
        </authorList>
    </citation>
    <scope>NUCLEOTIDE SEQUENCE [LARGE SCALE GENOMIC DNA]</scope>
    <source>
        <strain evidence="12 13">SM2</strain>
    </source>
</reference>
<evidence type="ECO:0000256" key="8">
    <source>
        <dbReference type="ARBA" id="ARBA00023033"/>
    </source>
</evidence>
<evidence type="ECO:0000256" key="5">
    <source>
        <dbReference type="ARBA" id="ARBA00022643"/>
    </source>
</evidence>
<evidence type="ECO:0000313" key="13">
    <source>
        <dbReference type="Proteomes" id="UP000663658"/>
    </source>
</evidence>
<name>A0ABD7DTB6_9GAMM</name>
<comment type="catalytic activity">
    <reaction evidence="10">
        <text>3 propionate 3-nitronate + 3 O2 + H2O = 3 3-oxopropanoate + 2 nitrate + nitrite + H2O2 + 3 H(+)</text>
        <dbReference type="Rhea" id="RHEA:57332"/>
        <dbReference type="ChEBI" id="CHEBI:15377"/>
        <dbReference type="ChEBI" id="CHEBI:15378"/>
        <dbReference type="ChEBI" id="CHEBI:15379"/>
        <dbReference type="ChEBI" id="CHEBI:16240"/>
        <dbReference type="ChEBI" id="CHEBI:16301"/>
        <dbReference type="ChEBI" id="CHEBI:17632"/>
        <dbReference type="ChEBI" id="CHEBI:33190"/>
        <dbReference type="ChEBI" id="CHEBI:136067"/>
    </reaction>
</comment>
<dbReference type="SUPFAM" id="SSF51412">
    <property type="entry name" value="Inosine monophosphate dehydrogenase (IMPDH)"/>
    <property type="match status" value="1"/>
</dbReference>
<evidence type="ECO:0000256" key="11">
    <source>
        <dbReference type="ARBA" id="ARBA00067136"/>
    </source>
</evidence>
<dbReference type="Proteomes" id="UP000663658">
    <property type="component" value="Chromosome"/>
</dbReference>
<keyword evidence="7" id="KW-0560">Oxidoreductase</keyword>
<keyword evidence="5" id="KW-0288">FMN</keyword>
<dbReference type="InterPro" id="IPR013785">
    <property type="entry name" value="Aldolase_TIM"/>
</dbReference>
<dbReference type="Pfam" id="PF03060">
    <property type="entry name" value="NMO"/>
    <property type="match status" value="1"/>
</dbReference>
<proteinExistence type="inferred from homology"/>
<dbReference type="EMBL" id="CP070505">
    <property type="protein sequence ID" value="QSL90822.1"/>
    <property type="molecule type" value="Genomic_DNA"/>
</dbReference>
<comment type="cofactor">
    <cofactor evidence="1">
        <name>FMN</name>
        <dbReference type="ChEBI" id="CHEBI:58210"/>
    </cofactor>
</comment>
<keyword evidence="6" id="KW-0547">Nucleotide-binding</keyword>
<comment type="similarity">
    <text evidence="2">Belongs to the nitronate monooxygenase family. NMO class I subfamily.</text>
</comment>
<evidence type="ECO:0000313" key="12">
    <source>
        <dbReference type="EMBL" id="QSL90822.1"/>
    </source>
</evidence>
<dbReference type="PANTHER" id="PTHR42747">
    <property type="entry name" value="NITRONATE MONOOXYGENASE-RELATED"/>
    <property type="match status" value="1"/>
</dbReference>
<evidence type="ECO:0000256" key="1">
    <source>
        <dbReference type="ARBA" id="ARBA00001917"/>
    </source>
</evidence>
<evidence type="ECO:0000256" key="2">
    <source>
        <dbReference type="ARBA" id="ARBA00009881"/>
    </source>
</evidence>
<dbReference type="CDD" id="cd04730">
    <property type="entry name" value="NPD_like"/>
    <property type="match status" value="1"/>
</dbReference>
<dbReference type="AlphaFoldDB" id="A0ABD7DTB6"/>
<evidence type="ECO:0000256" key="3">
    <source>
        <dbReference type="ARBA" id="ARBA00022575"/>
    </source>
</evidence>
<accession>A0ABD7DTB6</accession>
<dbReference type="RefSeq" id="WP_206417074.1">
    <property type="nucleotide sequence ID" value="NZ_CP070505.1"/>
</dbReference>
<dbReference type="KEGG" id="pty:JWV26_13655"/>
<evidence type="ECO:0000256" key="9">
    <source>
        <dbReference type="ARBA" id="ARBA00031155"/>
    </source>
</evidence>
<dbReference type="GO" id="GO:0009636">
    <property type="term" value="P:response to toxic substance"/>
    <property type="evidence" value="ECO:0007669"/>
    <property type="project" value="UniProtKB-KW"/>
</dbReference>
<keyword evidence="8 12" id="KW-0503">Monooxygenase</keyword>
<protein>
    <recommendedName>
        <fullName evidence="11">Nitronate monooxygenase</fullName>
    </recommendedName>
    <alternativeName>
        <fullName evidence="9">Propionate 3-nitronate monooxygenase</fullName>
    </alternativeName>
</protein>
<dbReference type="GO" id="GO:0004497">
    <property type="term" value="F:monooxygenase activity"/>
    <property type="evidence" value="ECO:0007669"/>
    <property type="project" value="UniProtKB-KW"/>
</dbReference>
<keyword evidence="4" id="KW-0285">Flavoprotein</keyword>
<evidence type="ECO:0000256" key="10">
    <source>
        <dbReference type="ARBA" id="ARBA00049401"/>
    </source>
</evidence>
<evidence type="ECO:0000256" key="7">
    <source>
        <dbReference type="ARBA" id="ARBA00023002"/>
    </source>
</evidence>
<dbReference type="FunFam" id="3.20.20.70:FF:000154">
    <property type="entry name" value="Probable nitronate monooxygenase"/>
    <property type="match status" value="1"/>
</dbReference>
<dbReference type="GO" id="GO:0000166">
    <property type="term" value="F:nucleotide binding"/>
    <property type="evidence" value="ECO:0007669"/>
    <property type="project" value="UniProtKB-KW"/>
</dbReference>
<sequence length="363" mass="38288">MSLTALLDTDLPLIQAPMAGSQDHRLAAAVCQAGGLGSIPCAMLTPAALRQELQAMRELTERPFNLNFFSHVPPEPDAAREAGWREALAPYYDELGVNPASIASGPGRLPFNDEAAALVEEFRPAVVSFHFGLPQPDLLERVRRSGAKILSSATTLDEALWLQEHGVDAVIAQGLEAGGHRGHFLDFDLSRQLGTFALLPQLVDALNVPVIAAGGISDARGVTAAMALGAAGVQVGSAYLLCPEATTSVLHRAALQSPAARHTALTNLFSGRPARGIVNRLMRELGPLSTQAPAFPLATAAIAPLRTAAEAQGSGDFSPLWAGQNVASCRPMSAAELTRELALGFAPLAKRDWSTMPPSRSYR</sequence>
<dbReference type="PANTHER" id="PTHR42747:SF3">
    <property type="entry name" value="NITRONATE MONOOXYGENASE-RELATED"/>
    <property type="match status" value="1"/>
</dbReference>
<evidence type="ECO:0000256" key="4">
    <source>
        <dbReference type="ARBA" id="ARBA00022630"/>
    </source>
</evidence>
<gene>
    <name evidence="12" type="ORF">JWV26_13655</name>
</gene>
<evidence type="ECO:0000256" key="6">
    <source>
        <dbReference type="ARBA" id="ARBA00022741"/>
    </source>
</evidence>
<organism evidence="12 13">
    <name type="scientific">Ectopseudomonas toyotomiensis</name>
    <dbReference type="NCBI Taxonomy" id="554344"/>
    <lineage>
        <taxon>Bacteria</taxon>
        <taxon>Pseudomonadati</taxon>
        <taxon>Pseudomonadota</taxon>
        <taxon>Gammaproteobacteria</taxon>
        <taxon>Pseudomonadales</taxon>
        <taxon>Pseudomonadaceae</taxon>
        <taxon>Ectopseudomonas</taxon>
    </lineage>
</organism>
<keyword evidence="3" id="KW-0216">Detoxification</keyword>
<dbReference type="Gene3D" id="3.20.20.70">
    <property type="entry name" value="Aldolase class I"/>
    <property type="match status" value="1"/>
</dbReference>
<dbReference type="InterPro" id="IPR004136">
    <property type="entry name" value="NMO"/>
</dbReference>